<sequence>MTVKYILQNEVILLLLQQNRIREYCLRFHSLDCYKLGTGETKQKYRSKKEMMSQRSDKERKKFSKNKQIWQDYFQWEQRGKRVIKGNPWNGWNWQGSEITHLFLTNSPMSKNFLRLNLFPPSLLASFLEREMRVFVIYSTTIVSCGE</sequence>
<dbReference type="EMBL" id="CM031813">
    <property type="protein sequence ID" value="KAG6655824.1"/>
    <property type="molecule type" value="Genomic_DNA"/>
</dbReference>
<accession>A0A8T1QNY9</accession>
<dbReference type="AlphaFoldDB" id="A0A8T1QNY9"/>
<evidence type="ECO:0000313" key="2">
    <source>
        <dbReference type="Proteomes" id="UP000811609"/>
    </source>
</evidence>
<keyword evidence="2" id="KW-1185">Reference proteome</keyword>
<dbReference type="Proteomes" id="UP000811609">
    <property type="component" value="Chromosome 5"/>
</dbReference>
<gene>
    <name evidence="1" type="ORF">CIPAW_05G243900</name>
</gene>
<protein>
    <submittedName>
        <fullName evidence="1">Uncharacterized protein</fullName>
    </submittedName>
</protein>
<evidence type="ECO:0000313" key="1">
    <source>
        <dbReference type="EMBL" id="KAG6655824.1"/>
    </source>
</evidence>
<comment type="caution">
    <text evidence="1">The sequence shown here is derived from an EMBL/GenBank/DDBJ whole genome shotgun (WGS) entry which is preliminary data.</text>
</comment>
<organism evidence="1 2">
    <name type="scientific">Carya illinoinensis</name>
    <name type="common">Pecan</name>
    <dbReference type="NCBI Taxonomy" id="32201"/>
    <lineage>
        <taxon>Eukaryota</taxon>
        <taxon>Viridiplantae</taxon>
        <taxon>Streptophyta</taxon>
        <taxon>Embryophyta</taxon>
        <taxon>Tracheophyta</taxon>
        <taxon>Spermatophyta</taxon>
        <taxon>Magnoliopsida</taxon>
        <taxon>eudicotyledons</taxon>
        <taxon>Gunneridae</taxon>
        <taxon>Pentapetalae</taxon>
        <taxon>rosids</taxon>
        <taxon>fabids</taxon>
        <taxon>Fagales</taxon>
        <taxon>Juglandaceae</taxon>
        <taxon>Carya</taxon>
    </lineage>
</organism>
<name>A0A8T1QNY9_CARIL</name>
<proteinExistence type="predicted"/>
<reference evidence="1" key="1">
    <citation type="submission" date="2020-12" db="EMBL/GenBank/DDBJ databases">
        <title>WGS assembly of Carya illinoinensis cv. Pawnee.</title>
        <authorList>
            <person name="Platts A."/>
            <person name="Shu S."/>
            <person name="Wright S."/>
            <person name="Barry K."/>
            <person name="Edger P."/>
            <person name="Pires J.C."/>
            <person name="Schmutz J."/>
        </authorList>
    </citation>
    <scope>NUCLEOTIDE SEQUENCE</scope>
    <source>
        <tissue evidence="1">Leaf</tissue>
    </source>
</reference>